<reference evidence="2 3" key="1">
    <citation type="submission" date="2019-10" db="EMBL/GenBank/DDBJ databases">
        <title>Lysobacter alkalisoli sp. nov., isolated from saline-alkaline soil.</title>
        <authorList>
            <person name="Sun J.-Q."/>
        </authorList>
    </citation>
    <scope>NUCLEOTIDE SEQUENCE [LARGE SCALE GENOMIC DNA]</scope>
    <source>
        <strain evidence="2 3">KCTC 42381</strain>
    </source>
</reference>
<evidence type="ECO:0000313" key="2">
    <source>
        <dbReference type="EMBL" id="KAB8191716.1"/>
    </source>
</evidence>
<name>A0A508AYG7_9GAMM</name>
<dbReference type="GO" id="GO:0002161">
    <property type="term" value="F:aminoacyl-tRNA deacylase activity"/>
    <property type="evidence" value="ECO:0007669"/>
    <property type="project" value="InterPro"/>
</dbReference>
<sequence>MLAARNAARAARARPVLTDSHPPVARCWTRAPEPCGGRRLERVARHSENAMLSPRLHNLLDTRHMPYTTHVHERTVTAHDTAAATHVSRELFAKTVMIKVDGRLAMLVMPAAYRVDLTRLSRALGEAEVELAEESEFRDAFPDCELGAMPPFGHLYDMPVYVDSRLARQKEITFNAGTHIEAVTMPYKAFEKLAEPEMLWLAYVM</sequence>
<gene>
    <name evidence="2" type="ORF">FKV24_007690</name>
</gene>
<evidence type="ECO:0000313" key="3">
    <source>
        <dbReference type="Proteomes" id="UP000320431"/>
    </source>
</evidence>
<dbReference type="EMBL" id="VICD02000120">
    <property type="protein sequence ID" value="KAB8191716.1"/>
    <property type="molecule type" value="Genomic_DNA"/>
</dbReference>
<dbReference type="CDD" id="cd04332">
    <property type="entry name" value="YbaK_like"/>
    <property type="match status" value="1"/>
</dbReference>
<dbReference type="InterPro" id="IPR007214">
    <property type="entry name" value="YbaK/aa-tRNA-synth-assoc-dom"/>
</dbReference>
<organism evidence="2 3">
    <name type="scientific">Marilutibacter maris</name>
    <dbReference type="NCBI Taxonomy" id="1605891"/>
    <lineage>
        <taxon>Bacteria</taxon>
        <taxon>Pseudomonadati</taxon>
        <taxon>Pseudomonadota</taxon>
        <taxon>Gammaproteobacteria</taxon>
        <taxon>Lysobacterales</taxon>
        <taxon>Lysobacteraceae</taxon>
        <taxon>Marilutibacter</taxon>
    </lineage>
</organism>
<evidence type="ECO:0000259" key="1">
    <source>
        <dbReference type="Pfam" id="PF04073"/>
    </source>
</evidence>
<protein>
    <submittedName>
        <fullName evidence="2">Deacylase</fullName>
    </submittedName>
</protein>
<dbReference type="Proteomes" id="UP000320431">
    <property type="component" value="Unassembled WGS sequence"/>
</dbReference>
<dbReference type="OrthoDB" id="9786549at2"/>
<dbReference type="InterPro" id="IPR036754">
    <property type="entry name" value="YbaK/aa-tRNA-synt-asso_dom_sf"/>
</dbReference>
<dbReference type="Pfam" id="PF04073">
    <property type="entry name" value="tRNA_edit"/>
    <property type="match status" value="1"/>
</dbReference>
<dbReference type="SUPFAM" id="SSF55826">
    <property type="entry name" value="YbaK/ProRS associated domain"/>
    <property type="match status" value="1"/>
</dbReference>
<comment type="caution">
    <text evidence="2">The sequence shown here is derived from an EMBL/GenBank/DDBJ whole genome shotgun (WGS) entry which is preliminary data.</text>
</comment>
<dbReference type="Gene3D" id="3.90.960.10">
    <property type="entry name" value="YbaK/aminoacyl-tRNA synthetase-associated domain"/>
    <property type="match status" value="1"/>
</dbReference>
<dbReference type="AlphaFoldDB" id="A0A508AYG7"/>
<accession>A0A508AYG7</accession>
<feature type="domain" description="YbaK/aminoacyl-tRNA synthetase-associated" evidence="1">
    <location>
        <begin position="72"/>
        <end position="192"/>
    </location>
</feature>
<proteinExistence type="predicted"/>